<organism evidence="1 2">
    <name type="scientific">Candidatus Sungbacteria bacterium RIFCSPLOWO2_01_FULL_54_21</name>
    <dbReference type="NCBI Taxonomy" id="1802279"/>
    <lineage>
        <taxon>Bacteria</taxon>
        <taxon>Candidatus Sungiibacteriota</taxon>
    </lineage>
</organism>
<protein>
    <submittedName>
        <fullName evidence="1">Uncharacterized protein</fullName>
    </submittedName>
</protein>
<name>A0A1G2L833_9BACT</name>
<sequence>MRKGLSIVLVSRRAWDIGREVSDGNLKIECPATEVARRFGALSHGALSPMCHAAERKGNIGSG</sequence>
<gene>
    <name evidence="1" type="ORF">A3B34_03565</name>
</gene>
<dbReference type="Proteomes" id="UP000176510">
    <property type="component" value="Unassembled WGS sequence"/>
</dbReference>
<accession>A0A1G2L833</accession>
<dbReference type="AlphaFoldDB" id="A0A1G2L833"/>
<comment type="caution">
    <text evidence="1">The sequence shown here is derived from an EMBL/GenBank/DDBJ whole genome shotgun (WGS) entry which is preliminary data.</text>
</comment>
<reference evidence="1 2" key="1">
    <citation type="journal article" date="2016" name="Nat. Commun.">
        <title>Thousands of microbial genomes shed light on interconnected biogeochemical processes in an aquifer system.</title>
        <authorList>
            <person name="Anantharaman K."/>
            <person name="Brown C.T."/>
            <person name="Hug L.A."/>
            <person name="Sharon I."/>
            <person name="Castelle C.J."/>
            <person name="Probst A.J."/>
            <person name="Thomas B.C."/>
            <person name="Singh A."/>
            <person name="Wilkins M.J."/>
            <person name="Karaoz U."/>
            <person name="Brodie E.L."/>
            <person name="Williams K.H."/>
            <person name="Hubbard S.S."/>
            <person name="Banfield J.F."/>
        </authorList>
    </citation>
    <scope>NUCLEOTIDE SEQUENCE [LARGE SCALE GENOMIC DNA]</scope>
</reference>
<evidence type="ECO:0000313" key="1">
    <source>
        <dbReference type="EMBL" id="OHA06909.1"/>
    </source>
</evidence>
<dbReference type="EMBL" id="MHQR01000030">
    <property type="protein sequence ID" value="OHA06909.1"/>
    <property type="molecule type" value="Genomic_DNA"/>
</dbReference>
<evidence type="ECO:0000313" key="2">
    <source>
        <dbReference type="Proteomes" id="UP000176510"/>
    </source>
</evidence>
<proteinExistence type="predicted"/>